<dbReference type="EMBL" id="FMAU01000017">
    <property type="protein sequence ID" value="SCC39284.1"/>
    <property type="molecule type" value="Genomic_DNA"/>
</dbReference>
<accession>A0A0V8H2W1</accession>
<organism evidence="1 2">
    <name type="scientific">[Bacillus] enclensis</name>
    <dbReference type="NCBI Taxonomy" id="1402860"/>
    <lineage>
        <taxon>Bacteria</taxon>
        <taxon>Bacillati</taxon>
        <taxon>Bacillota</taxon>
        <taxon>Bacilli</taxon>
        <taxon>Bacillales</taxon>
        <taxon>Bacillaceae</taxon>
        <taxon>Rossellomorea</taxon>
    </lineage>
</organism>
<name>A0A0V8H2W1_9BACI</name>
<dbReference type="OrthoDB" id="2927946at2"/>
<sequence length="278" mass="33048">MTIEDILKDRLSTYKVEFPHDPAERIIHHLDNRIIERITYRSEGQASHQIIVHSSDSMTVTNQKREFEAFEAREDQYRILDTICAAFFKKKTKDKDRQAFLEFLNLFAVTSSSQHEKLACYSVFNSLKAYEEGTARHEGVVYRNYQSTEVQKRTILHVMGELHECFTVFRELSKLPSAQIKKLISPAKVIYFAVLSWKMMKWKVYNFWHDHYFYLFSKWESNPDRFEDMYLTLYQPAPGLDLSATEQDPPLNEMITITDRDLFIEFKEEERNEASWHS</sequence>
<reference evidence="2" key="1">
    <citation type="submission" date="2016-08" db="EMBL/GenBank/DDBJ databases">
        <authorList>
            <person name="Varghese N."/>
            <person name="Submissions Spin"/>
        </authorList>
    </citation>
    <scope>NUCLEOTIDE SEQUENCE [LARGE SCALE GENOMIC DNA]</scope>
    <source>
        <strain evidence="2">SGD-1123</strain>
    </source>
</reference>
<dbReference type="Proteomes" id="UP000181997">
    <property type="component" value="Unassembled WGS sequence"/>
</dbReference>
<protein>
    <submittedName>
        <fullName evidence="1">Uncharacterized protein</fullName>
    </submittedName>
</protein>
<evidence type="ECO:0000313" key="2">
    <source>
        <dbReference type="Proteomes" id="UP000181997"/>
    </source>
</evidence>
<dbReference type="AlphaFoldDB" id="A0A0V8H2W1"/>
<gene>
    <name evidence="1" type="ORF">GA0061094_4553</name>
</gene>
<evidence type="ECO:0000313" key="1">
    <source>
        <dbReference type="EMBL" id="SCC39284.1"/>
    </source>
</evidence>
<dbReference type="RefSeq" id="WP_058300141.1">
    <property type="nucleotide sequence ID" value="NZ_FMAU01000017.1"/>
</dbReference>
<proteinExistence type="predicted"/>
<keyword evidence="2" id="KW-1185">Reference proteome</keyword>